<keyword evidence="8" id="KW-0267">Excision nuclease</keyword>
<dbReference type="InterPro" id="IPR041102">
    <property type="entry name" value="UvrA_inter"/>
</dbReference>
<dbReference type="GO" id="GO:0006281">
    <property type="term" value="P:DNA repair"/>
    <property type="evidence" value="ECO:0007669"/>
    <property type="project" value="UniProtKB-KW"/>
</dbReference>
<name>A0A328EQA4_9CHLR</name>
<feature type="domain" description="UvrA interaction" evidence="11">
    <location>
        <begin position="30"/>
        <end position="97"/>
    </location>
</feature>
<organism evidence="12 13">
    <name type="scientific">Dehalococcoides mccartyi</name>
    <dbReference type="NCBI Taxonomy" id="61435"/>
    <lineage>
        <taxon>Bacteria</taxon>
        <taxon>Bacillati</taxon>
        <taxon>Chloroflexota</taxon>
        <taxon>Dehalococcoidia</taxon>
        <taxon>Dehalococcoidales</taxon>
        <taxon>Dehalococcoidaceae</taxon>
        <taxon>Dehalococcoides</taxon>
    </lineage>
</organism>
<dbReference type="Gene3D" id="3.30.190.20">
    <property type="match status" value="1"/>
</dbReference>
<keyword evidence="6" id="KW-0228">DNA excision</keyword>
<keyword evidence="9" id="KW-0238">DNA-binding</keyword>
<dbReference type="AlphaFoldDB" id="A0A328EQA4"/>
<evidence type="ECO:0000256" key="9">
    <source>
        <dbReference type="ARBA" id="ARBA00023125"/>
    </source>
</evidence>
<keyword evidence="4" id="KW-0547">Nucleotide-binding</keyword>
<dbReference type="Pfam" id="PF17760">
    <property type="entry name" value="UvrA_inter"/>
    <property type="match status" value="1"/>
</dbReference>
<evidence type="ECO:0000256" key="2">
    <source>
        <dbReference type="ARBA" id="ARBA00022490"/>
    </source>
</evidence>
<evidence type="ECO:0000256" key="7">
    <source>
        <dbReference type="ARBA" id="ARBA00022840"/>
    </source>
</evidence>
<dbReference type="PANTHER" id="PTHR43152">
    <property type="entry name" value="UVRABC SYSTEM PROTEIN A"/>
    <property type="match status" value="1"/>
</dbReference>
<sequence length="99" mass="11264">MTEIYDYLRLLFARTGHPHCPECGKEISAQSVEQITDAVQLLPEGAKILILGPLVRGRKGEYTQMFKDLRKSGYARVRVDGQIKDLSEDIELDKNKNMI</sequence>
<evidence type="ECO:0000256" key="1">
    <source>
        <dbReference type="ARBA" id="ARBA00004496"/>
    </source>
</evidence>
<accession>A0A328EQA4</accession>
<dbReference type="EMBL" id="QGLD01000008">
    <property type="protein sequence ID" value="RAL70842.1"/>
    <property type="molecule type" value="Genomic_DNA"/>
</dbReference>
<proteinExistence type="predicted"/>
<comment type="subcellular location">
    <subcellularLocation>
        <location evidence="1">Cytoplasm</location>
    </subcellularLocation>
</comment>
<keyword evidence="2" id="KW-0963">Cytoplasm</keyword>
<gene>
    <name evidence="12" type="ORF">C1G86_0508</name>
</gene>
<evidence type="ECO:0000256" key="3">
    <source>
        <dbReference type="ARBA" id="ARBA00022737"/>
    </source>
</evidence>
<evidence type="ECO:0000256" key="10">
    <source>
        <dbReference type="ARBA" id="ARBA00023204"/>
    </source>
</evidence>
<protein>
    <submittedName>
        <fullName evidence="12">Excinuclease ABC subunit A</fullName>
    </submittedName>
</protein>
<comment type="caution">
    <text evidence="12">The sequence shown here is derived from an EMBL/GenBank/DDBJ whole genome shotgun (WGS) entry which is preliminary data.</text>
</comment>
<dbReference type="GO" id="GO:0005524">
    <property type="term" value="F:ATP binding"/>
    <property type="evidence" value="ECO:0007669"/>
    <property type="project" value="UniProtKB-KW"/>
</dbReference>
<evidence type="ECO:0000313" key="13">
    <source>
        <dbReference type="Proteomes" id="UP000248786"/>
    </source>
</evidence>
<reference evidence="12 13" key="1">
    <citation type="submission" date="2018-05" db="EMBL/GenBank/DDBJ databases">
        <title>Draft genome sequences of Dehalococcoides mccartyi strains RC and KS.</title>
        <authorList>
            <person name="Higgins S.A."/>
            <person name="Padilla-Crespo E."/>
            <person name="Loeffler F.E."/>
        </authorList>
    </citation>
    <scope>NUCLEOTIDE SEQUENCE [LARGE SCALE GENOMIC DNA]</scope>
    <source>
        <strain evidence="12 13">KS</strain>
    </source>
</reference>
<dbReference type="GO" id="GO:0003677">
    <property type="term" value="F:DNA binding"/>
    <property type="evidence" value="ECO:0007669"/>
    <property type="project" value="UniProtKB-KW"/>
</dbReference>
<dbReference type="GO" id="GO:0005737">
    <property type="term" value="C:cytoplasm"/>
    <property type="evidence" value="ECO:0007669"/>
    <property type="project" value="UniProtKB-SubCell"/>
</dbReference>
<dbReference type="GO" id="GO:0004518">
    <property type="term" value="F:nuclease activity"/>
    <property type="evidence" value="ECO:0007669"/>
    <property type="project" value="UniProtKB-KW"/>
</dbReference>
<evidence type="ECO:0000256" key="4">
    <source>
        <dbReference type="ARBA" id="ARBA00022741"/>
    </source>
</evidence>
<keyword evidence="7" id="KW-0067">ATP-binding</keyword>
<keyword evidence="5" id="KW-0227">DNA damage</keyword>
<evidence type="ECO:0000259" key="11">
    <source>
        <dbReference type="Pfam" id="PF17760"/>
    </source>
</evidence>
<evidence type="ECO:0000256" key="5">
    <source>
        <dbReference type="ARBA" id="ARBA00022763"/>
    </source>
</evidence>
<evidence type="ECO:0000256" key="6">
    <source>
        <dbReference type="ARBA" id="ARBA00022769"/>
    </source>
</evidence>
<dbReference type="Proteomes" id="UP000248786">
    <property type="component" value="Unassembled WGS sequence"/>
</dbReference>
<evidence type="ECO:0000256" key="8">
    <source>
        <dbReference type="ARBA" id="ARBA00022881"/>
    </source>
</evidence>
<keyword evidence="10" id="KW-0234">DNA repair</keyword>
<dbReference type="PANTHER" id="PTHR43152:SF3">
    <property type="entry name" value="UVRABC SYSTEM PROTEIN A"/>
    <property type="match status" value="1"/>
</dbReference>
<evidence type="ECO:0000313" key="12">
    <source>
        <dbReference type="EMBL" id="RAL70842.1"/>
    </source>
</evidence>
<keyword evidence="3" id="KW-0677">Repeat</keyword>